<dbReference type="SUPFAM" id="SSF52540">
    <property type="entry name" value="P-loop containing nucleoside triphosphate hydrolases"/>
    <property type="match status" value="1"/>
</dbReference>
<dbReference type="GO" id="GO:0005634">
    <property type="term" value="C:nucleus"/>
    <property type="evidence" value="ECO:0007669"/>
    <property type="project" value="UniProtKB-SubCell"/>
</dbReference>
<dbReference type="CDD" id="cd18918">
    <property type="entry name" value="bHLH_AtMYC1_like"/>
    <property type="match status" value="1"/>
</dbReference>
<dbReference type="GO" id="GO:0046983">
    <property type="term" value="F:protein dimerization activity"/>
    <property type="evidence" value="ECO:0007669"/>
    <property type="project" value="InterPro"/>
</dbReference>
<dbReference type="Gene3D" id="3.40.50.300">
    <property type="entry name" value="P-loop containing nucleotide triphosphate hydrolases"/>
    <property type="match status" value="1"/>
</dbReference>
<dbReference type="FunFam" id="1.10.8.60:FF:000030">
    <property type="entry name" value="replication factor C subunit 3"/>
    <property type="match status" value="1"/>
</dbReference>
<dbReference type="Pfam" id="PF21960">
    <property type="entry name" value="RCF1-5-like_lid"/>
    <property type="match status" value="1"/>
</dbReference>
<dbReference type="EMBL" id="CM018052">
    <property type="protein sequence ID" value="KAA8515762.1"/>
    <property type="molecule type" value="Genomic_DNA"/>
</dbReference>
<reference evidence="7 8" key="1">
    <citation type="submission" date="2019-09" db="EMBL/GenBank/DDBJ databases">
        <title>A chromosome-level genome assembly of the Chinese tupelo Nyssa sinensis.</title>
        <authorList>
            <person name="Yang X."/>
            <person name="Kang M."/>
            <person name="Yang Y."/>
            <person name="Xiong H."/>
            <person name="Wang M."/>
            <person name="Zhang Z."/>
            <person name="Wang Z."/>
            <person name="Wu H."/>
            <person name="Ma T."/>
            <person name="Liu J."/>
            <person name="Xi Z."/>
        </authorList>
    </citation>
    <scope>NUCLEOTIDE SEQUENCE [LARGE SCALE GENOMIC DNA]</scope>
    <source>
        <strain evidence="7">J267</strain>
        <tissue evidence="7">Leaf</tissue>
    </source>
</reference>
<dbReference type="Gene3D" id="1.20.272.10">
    <property type="match status" value="1"/>
</dbReference>
<organism evidence="7 8">
    <name type="scientific">Nyssa sinensis</name>
    <dbReference type="NCBI Taxonomy" id="561372"/>
    <lineage>
        <taxon>Eukaryota</taxon>
        <taxon>Viridiplantae</taxon>
        <taxon>Streptophyta</taxon>
        <taxon>Embryophyta</taxon>
        <taxon>Tracheophyta</taxon>
        <taxon>Spermatophyta</taxon>
        <taxon>Magnoliopsida</taxon>
        <taxon>eudicotyledons</taxon>
        <taxon>Gunneridae</taxon>
        <taxon>Pentapetalae</taxon>
        <taxon>asterids</taxon>
        <taxon>Cornales</taxon>
        <taxon>Nyssaceae</taxon>
        <taxon>Nyssa</taxon>
    </lineage>
</organism>
<dbReference type="PROSITE" id="PS50888">
    <property type="entry name" value="BHLH"/>
    <property type="match status" value="1"/>
</dbReference>
<dbReference type="InterPro" id="IPR027417">
    <property type="entry name" value="P-loop_NTPase"/>
</dbReference>
<dbReference type="GO" id="GO:0006260">
    <property type="term" value="P:DNA replication"/>
    <property type="evidence" value="ECO:0007669"/>
    <property type="project" value="InterPro"/>
</dbReference>
<gene>
    <name evidence="7" type="ORF">F0562_018627</name>
</gene>
<dbReference type="InterPro" id="IPR045896">
    <property type="entry name" value="MYC1-like_bHLH"/>
</dbReference>
<evidence type="ECO:0000313" key="7">
    <source>
        <dbReference type="EMBL" id="KAA8515762.1"/>
    </source>
</evidence>
<protein>
    <recommendedName>
        <fullName evidence="6">BHLH domain-containing protein</fullName>
    </recommendedName>
</protein>
<evidence type="ECO:0000313" key="8">
    <source>
        <dbReference type="Proteomes" id="UP000325577"/>
    </source>
</evidence>
<comment type="subcellular location">
    <subcellularLocation>
        <location evidence="1">Nucleus</location>
    </subcellularLocation>
</comment>
<evidence type="ECO:0000256" key="2">
    <source>
        <dbReference type="ARBA" id="ARBA00023015"/>
    </source>
</evidence>
<dbReference type="GO" id="GO:0006355">
    <property type="term" value="P:regulation of DNA-templated transcription"/>
    <property type="evidence" value="ECO:0007669"/>
    <property type="project" value="InterPro"/>
</dbReference>
<feature type="region of interest" description="Disordered" evidence="5">
    <location>
        <begin position="489"/>
        <end position="530"/>
    </location>
</feature>
<dbReference type="SMART" id="SM00353">
    <property type="entry name" value="HLH"/>
    <property type="match status" value="1"/>
</dbReference>
<evidence type="ECO:0000256" key="4">
    <source>
        <dbReference type="ARBA" id="ARBA00023242"/>
    </source>
</evidence>
<dbReference type="InterPro" id="IPR008921">
    <property type="entry name" value="DNA_pol3_clamp-load_cplx_C"/>
</dbReference>
<feature type="region of interest" description="Disordered" evidence="5">
    <location>
        <begin position="303"/>
        <end position="350"/>
    </location>
</feature>
<dbReference type="Gene3D" id="1.10.8.60">
    <property type="match status" value="1"/>
</dbReference>
<keyword evidence="3" id="KW-0804">Transcription</keyword>
<dbReference type="SUPFAM" id="SSF48019">
    <property type="entry name" value="post-AAA+ oligomerization domain-like"/>
    <property type="match status" value="1"/>
</dbReference>
<dbReference type="PANTHER" id="PTHR46834:SF1">
    <property type="entry name" value="TRANSCRIPTION FACTOR BHLH10"/>
    <property type="match status" value="1"/>
</dbReference>
<feature type="domain" description="BHLH" evidence="6">
    <location>
        <begin position="135"/>
        <end position="184"/>
    </location>
</feature>
<dbReference type="Pfam" id="PF00010">
    <property type="entry name" value="HLH"/>
    <property type="match status" value="1"/>
</dbReference>
<dbReference type="GO" id="GO:0048658">
    <property type="term" value="P:anther wall tapetum development"/>
    <property type="evidence" value="ECO:0007669"/>
    <property type="project" value="InterPro"/>
</dbReference>
<evidence type="ECO:0000259" key="6">
    <source>
        <dbReference type="PROSITE" id="PS50888"/>
    </source>
</evidence>
<dbReference type="Gene3D" id="4.10.280.10">
    <property type="entry name" value="Helix-loop-helix DNA-binding domain"/>
    <property type="match status" value="1"/>
</dbReference>
<sequence>MPDTPYPPTPDILNLFHVSRCSSSSFLPNSSFSIPNQTQKSANLAASLGFLGSLSNVFYDPLLHLNLPPQPTLFRELHDPLPHGFNLPGTRAGNLFAGVDEREASGVYQDGDGSHFANGVLEISRDIKLAQKRDGKKTKSFTTERHRREHFNEKFKVLRSLVPNPTKNNRASIVGDAIAYIKGLLRTVDEAEILVEKTRSSRDQRNKRHKTEDDAAGDQIKNSKMMQPLGDPNELTRSWLQRKCKDTEVDVRIVDNETTVKLVQRKKINCLVFVISKALDELQLDLHHVAAILAITTVFCSTPSSSMPGPAATPRSSSHPNSQSSVPPPNRSSLSAISPKITARPEKVGGEVARNSLMHSEEEGPEELNSRNGILHDKRECSSRYYKGLTDSSLAIHRQKLSDSSAGRESHAIAIASRSKSSFIVKMQKWSSLFSLLSKQKIHLVRDSFSSSSQLTEVKTTTIAKELGLERKNASDSFTGTKSALLAKKKPLRERVSEQPPLLLPQPLSLPPLSPLPLPAQTSNEKDTKEMENERVFVWADKYRPVALKDFICNRNKAIELEAMAKADHNCGHFIFEGLPGVGKKTMIWAFLREAFGPDRIKAREEFKEFYLKGEGVGSIQVQVKESPQHVEVNLTDVEGYEKNVIVELINETNARLSKKSLQCNHENCRAIILYEADKLSADALLHIQWLLERNTKCNKIFFCCNDSSELEPIKSKCTVIRLLPPSTEEIVEVLEFIAKQEGIELPRPLAEKFANKSMNNLRQAIRSFEATWHSNYPFTEDQEIMTGWEDDIMIMAKNIVEEQSPKQLYFIRRKLQNLIDHNVSPKFIFKTLEGELKNLLNEKLRAQIDKLCEDYIREYYSDKPFPSARNQNEEMDKDEGYKDRKKKNVLHFLRIEECIAKWMSRYKISVMTNRGA</sequence>
<dbReference type="GO" id="GO:0003677">
    <property type="term" value="F:DNA binding"/>
    <property type="evidence" value="ECO:0007669"/>
    <property type="project" value="InterPro"/>
</dbReference>
<evidence type="ECO:0000256" key="3">
    <source>
        <dbReference type="ARBA" id="ARBA00023163"/>
    </source>
</evidence>
<dbReference type="InterPro" id="IPR036638">
    <property type="entry name" value="HLH_DNA-bd_sf"/>
</dbReference>
<dbReference type="InterPro" id="IPR011598">
    <property type="entry name" value="bHLH_dom"/>
</dbReference>
<feature type="region of interest" description="Disordered" evidence="5">
    <location>
        <begin position="199"/>
        <end position="233"/>
    </location>
</feature>
<keyword evidence="2" id="KW-0805">Transcription regulation</keyword>
<feature type="compositionally biased region" description="Low complexity" evidence="5">
    <location>
        <begin position="314"/>
        <end position="325"/>
    </location>
</feature>
<dbReference type="OrthoDB" id="761538at2759"/>
<accession>A0A5J4ZDE0</accession>
<keyword evidence="8" id="KW-1185">Reference proteome</keyword>
<name>A0A5J4ZDE0_9ASTE</name>
<proteinExistence type="predicted"/>
<dbReference type="InterPro" id="IPR045895">
    <property type="entry name" value="bHLH91-like"/>
</dbReference>
<dbReference type="Proteomes" id="UP000325577">
    <property type="component" value="Linkage Group LG9"/>
</dbReference>
<evidence type="ECO:0000256" key="5">
    <source>
        <dbReference type="SAM" id="MobiDB-lite"/>
    </source>
</evidence>
<dbReference type="SUPFAM" id="SSF47459">
    <property type="entry name" value="HLH, helix-loop-helix DNA-binding domain"/>
    <property type="match status" value="1"/>
</dbReference>
<keyword evidence="4" id="KW-0539">Nucleus</keyword>
<dbReference type="AlphaFoldDB" id="A0A5J4ZDE0"/>
<evidence type="ECO:0000256" key="1">
    <source>
        <dbReference type="ARBA" id="ARBA00004123"/>
    </source>
</evidence>
<dbReference type="PANTHER" id="PTHR46834">
    <property type="entry name" value="TRANSCRIPTION FACTOR BHLH91"/>
    <property type="match status" value="1"/>
</dbReference>
<feature type="compositionally biased region" description="Pro residues" evidence="5">
    <location>
        <begin position="502"/>
        <end position="518"/>
    </location>
</feature>